<feature type="compositionally biased region" description="Low complexity" evidence="2">
    <location>
        <begin position="364"/>
        <end position="382"/>
    </location>
</feature>
<reference evidence="5 6" key="1">
    <citation type="submission" date="2021-01" db="EMBL/GenBank/DDBJ databases">
        <title>Genome public.</title>
        <authorList>
            <person name="Liu C."/>
            <person name="Sun Q."/>
        </authorList>
    </citation>
    <scope>NUCLEOTIDE SEQUENCE [LARGE SCALE GENOMIC DNA]</scope>
    <source>
        <strain evidence="5 6">YIM B02515</strain>
    </source>
</reference>
<evidence type="ECO:0000256" key="2">
    <source>
        <dbReference type="SAM" id="MobiDB-lite"/>
    </source>
</evidence>
<evidence type="ECO:0000256" key="3">
    <source>
        <dbReference type="SAM" id="Phobius"/>
    </source>
</evidence>
<feature type="domain" description="Cell envelope-related transcriptional attenuator" evidence="4">
    <location>
        <begin position="100"/>
        <end position="254"/>
    </location>
</feature>
<protein>
    <submittedName>
        <fullName evidence="5">LCP family protein</fullName>
    </submittedName>
</protein>
<sequence length="423" mass="47248">MWKLKDFSFKKLSKKNKIITISVSAAVIVVGSIAGAYLYARNSYNNILATEAQKPPAEDTYTPETPVQEEIQDVDYGLESDIVNILLVGVDTRGEFDDSRTDSMIIATVDPKNKKVKLTSLMRDMYVEIPGRGYQKINSAFELGGIELLKKTIKYNFGISLDKYVAIDFKGFQELIDTLDGVELEVKDYEVKEINKYIEDVNGDSSTLLQGPGVQKLNGQQALSYSRIRKVGNNDFERTERQRRVLSLLLSKIKETKVTSYPKLYSTISPYLKTNIEFEPMLKLVYTVYKLDNFTPETTRIPVDNHFKDMKINGAAVLVPDLNYNAKEIFKFIYGTVPGKLSVPNNSKVYNADIIEAEKKKETTTPASTTPQTQTQPPASEQKPAETPVKTPPPAQNPAETPVQAPPPANQNPVQPPLTPPPS</sequence>
<gene>
    <name evidence="5" type="ORF">JK636_15075</name>
</gene>
<dbReference type="RefSeq" id="WP_202749828.1">
    <property type="nucleotide sequence ID" value="NZ_JAESWC010000009.1"/>
</dbReference>
<keyword evidence="3" id="KW-1133">Transmembrane helix</keyword>
<dbReference type="PANTHER" id="PTHR33392">
    <property type="entry name" value="POLYISOPRENYL-TEICHOIC ACID--PEPTIDOGLYCAN TEICHOIC ACID TRANSFERASE TAGU"/>
    <property type="match status" value="1"/>
</dbReference>
<feature type="transmembrane region" description="Helical" evidence="3">
    <location>
        <begin position="21"/>
        <end position="40"/>
    </location>
</feature>
<comment type="caution">
    <text evidence="5">The sequence shown here is derived from an EMBL/GenBank/DDBJ whole genome shotgun (WGS) entry which is preliminary data.</text>
</comment>
<name>A0ABS1TCI3_9CLOT</name>
<dbReference type="EMBL" id="JAESWC010000009">
    <property type="protein sequence ID" value="MBL4937074.1"/>
    <property type="molecule type" value="Genomic_DNA"/>
</dbReference>
<keyword evidence="3" id="KW-0812">Transmembrane</keyword>
<dbReference type="NCBIfam" id="TIGR00350">
    <property type="entry name" value="lytR_cpsA_psr"/>
    <property type="match status" value="1"/>
</dbReference>
<keyword evidence="3" id="KW-0472">Membrane</keyword>
<comment type="similarity">
    <text evidence="1">Belongs to the LytR/CpsA/Psr (LCP) family.</text>
</comment>
<organism evidence="5 6">
    <name type="scientific">Clostridium rhizosphaerae</name>
    <dbReference type="NCBI Taxonomy" id="2803861"/>
    <lineage>
        <taxon>Bacteria</taxon>
        <taxon>Bacillati</taxon>
        <taxon>Bacillota</taxon>
        <taxon>Clostridia</taxon>
        <taxon>Eubacteriales</taxon>
        <taxon>Clostridiaceae</taxon>
        <taxon>Clostridium</taxon>
    </lineage>
</organism>
<evidence type="ECO:0000313" key="5">
    <source>
        <dbReference type="EMBL" id="MBL4937074.1"/>
    </source>
</evidence>
<feature type="region of interest" description="Disordered" evidence="2">
    <location>
        <begin position="360"/>
        <end position="423"/>
    </location>
</feature>
<evidence type="ECO:0000259" key="4">
    <source>
        <dbReference type="Pfam" id="PF03816"/>
    </source>
</evidence>
<accession>A0ABS1TCI3</accession>
<dbReference type="Pfam" id="PF03816">
    <property type="entry name" value="LytR_cpsA_psr"/>
    <property type="match status" value="1"/>
</dbReference>
<dbReference type="Proteomes" id="UP000632377">
    <property type="component" value="Unassembled WGS sequence"/>
</dbReference>
<dbReference type="InterPro" id="IPR004474">
    <property type="entry name" value="LytR_CpsA_psr"/>
</dbReference>
<dbReference type="PANTHER" id="PTHR33392:SF6">
    <property type="entry name" value="POLYISOPRENYL-TEICHOIC ACID--PEPTIDOGLYCAN TEICHOIC ACID TRANSFERASE TAGU"/>
    <property type="match status" value="1"/>
</dbReference>
<evidence type="ECO:0000313" key="6">
    <source>
        <dbReference type="Proteomes" id="UP000632377"/>
    </source>
</evidence>
<keyword evidence="6" id="KW-1185">Reference proteome</keyword>
<dbReference type="Gene3D" id="3.40.630.190">
    <property type="entry name" value="LCP protein"/>
    <property type="match status" value="1"/>
</dbReference>
<proteinExistence type="inferred from homology"/>
<evidence type="ECO:0000256" key="1">
    <source>
        <dbReference type="ARBA" id="ARBA00006068"/>
    </source>
</evidence>
<dbReference type="InterPro" id="IPR050922">
    <property type="entry name" value="LytR/CpsA/Psr_CW_biosynth"/>
</dbReference>
<feature type="compositionally biased region" description="Pro residues" evidence="2">
    <location>
        <begin position="404"/>
        <end position="423"/>
    </location>
</feature>